<dbReference type="Gene3D" id="2.60.40.150">
    <property type="entry name" value="C2 domain"/>
    <property type="match status" value="1"/>
</dbReference>
<gene>
    <name evidence="4" type="ORF">SteCoe_8047</name>
</gene>
<evidence type="ECO:0000313" key="5">
    <source>
        <dbReference type="Proteomes" id="UP000187209"/>
    </source>
</evidence>
<evidence type="ECO:0000313" key="4">
    <source>
        <dbReference type="EMBL" id="OMJ89777.1"/>
    </source>
</evidence>
<dbReference type="Pfam" id="PF00168">
    <property type="entry name" value="C2"/>
    <property type="match status" value="1"/>
</dbReference>
<evidence type="ECO:0000256" key="1">
    <source>
        <dbReference type="SAM" id="Coils"/>
    </source>
</evidence>
<comment type="caution">
    <text evidence="4">The sequence shown here is derived from an EMBL/GenBank/DDBJ whole genome shotgun (WGS) entry which is preliminary data.</text>
</comment>
<dbReference type="AlphaFoldDB" id="A0A1R2CL93"/>
<dbReference type="Proteomes" id="UP000187209">
    <property type="component" value="Unassembled WGS sequence"/>
</dbReference>
<dbReference type="EMBL" id="MPUH01000118">
    <property type="protein sequence ID" value="OMJ89777.1"/>
    <property type="molecule type" value="Genomic_DNA"/>
</dbReference>
<protein>
    <recommendedName>
        <fullName evidence="3">C2 domain-containing protein</fullName>
    </recommendedName>
</protein>
<dbReference type="CDD" id="cd00030">
    <property type="entry name" value="C2"/>
    <property type="match status" value="1"/>
</dbReference>
<keyword evidence="5" id="KW-1185">Reference proteome</keyword>
<name>A0A1R2CL93_9CILI</name>
<organism evidence="4 5">
    <name type="scientific">Stentor coeruleus</name>
    <dbReference type="NCBI Taxonomy" id="5963"/>
    <lineage>
        <taxon>Eukaryota</taxon>
        <taxon>Sar</taxon>
        <taxon>Alveolata</taxon>
        <taxon>Ciliophora</taxon>
        <taxon>Postciliodesmatophora</taxon>
        <taxon>Heterotrichea</taxon>
        <taxon>Heterotrichida</taxon>
        <taxon>Stentoridae</taxon>
        <taxon>Stentor</taxon>
    </lineage>
</organism>
<feature type="compositionally biased region" description="Polar residues" evidence="2">
    <location>
        <begin position="263"/>
        <end position="275"/>
    </location>
</feature>
<dbReference type="InterPro" id="IPR000008">
    <property type="entry name" value="C2_dom"/>
</dbReference>
<accession>A0A1R2CL93</accession>
<proteinExistence type="predicted"/>
<sequence length="287" mass="33521">MKASNGLILNIFEGQLDSKSYDLTKLNLYMLISHGNIELKTKTITVTDHHPKWNQVFYLEHQCDTIILSLYHKPLLLKEIYLGTCKLLLKNQNGWMHIIKDKHKIGSIKVSLSNDILPLDTIDIQDLYYKKLAEVQCLKNKILSYKLKYKQKKSEIIKKPDNKLNELVNVLKNEEENYNKTLGEVNEKKRYLKEQEELIIKDKKKLGQEKERLRVDEMEIRKETFGLQSDFAELQQIKNKQSLQERIFRSSHRNSKSEGRNSGLPTSPYSRSKTNATVVNSVPSFII</sequence>
<evidence type="ECO:0000256" key="2">
    <source>
        <dbReference type="SAM" id="MobiDB-lite"/>
    </source>
</evidence>
<feature type="region of interest" description="Disordered" evidence="2">
    <location>
        <begin position="243"/>
        <end position="275"/>
    </location>
</feature>
<feature type="coiled-coil region" evidence="1">
    <location>
        <begin position="135"/>
        <end position="223"/>
    </location>
</feature>
<reference evidence="4 5" key="1">
    <citation type="submission" date="2016-11" db="EMBL/GenBank/DDBJ databases">
        <title>The macronuclear genome of Stentor coeruleus: a giant cell with tiny introns.</title>
        <authorList>
            <person name="Slabodnick M."/>
            <person name="Ruby J.G."/>
            <person name="Reiff S.B."/>
            <person name="Swart E.C."/>
            <person name="Gosai S."/>
            <person name="Prabakaran S."/>
            <person name="Witkowska E."/>
            <person name="Larue G.E."/>
            <person name="Fisher S."/>
            <person name="Freeman R.M."/>
            <person name="Gunawardena J."/>
            <person name="Chu W."/>
            <person name="Stover N.A."/>
            <person name="Gregory B.D."/>
            <person name="Nowacki M."/>
            <person name="Derisi J."/>
            <person name="Roy S.W."/>
            <person name="Marshall W.F."/>
            <person name="Sood P."/>
        </authorList>
    </citation>
    <scope>NUCLEOTIDE SEQUENCE [LARGE SCALE GENOMIC DNA]</scope>
    <source>
        <strain evidence="4">WM001</strain>
    </source>
</reference>
<dbReference type="InterPro" id="IPR035892">
    <property type="entry name" value="C2_domain_sf"/>
</dbReference>
<keyword evidence="1" id="KW-0175">Coiled coil</keyword>
<evidence type="ECO:0000259" key="3">
    <source>
        <dbReference type="Pfam" id="PF00168"/>
    </source>
</evidence>
<feature type="domain" description="C2" evidence="3">
    <location>
        <begin position="23"/>
        <end position="91"/>
    </location>
</feature>
<dbReference type="SUPFAM" id="SSF49562">
    <property type="entry name" value="C2 domain (Calcium/lipid-binding domain, CaLB)"/>
    <property type="match status" value="1"/>
</dbReference>